<sequence>MTKTDACNETKLTPEDFNNYFVHIGENLQKQFDNSDEDPHLFLQKTNKCPGTTCYLEPVSLQEVKDIIKGLNKKKTKDIYGMTTTLLDDISAEIAEPLENMINQCIEEGTFPRELKVARVFETVICRRIVSFLEKNNIFTPVQHGYISGKSTITALAEAVSEILAAKDNQENVEMVLCDLSKAFDTVSHDLLLAKLQYYGLRGMAHKLLRSYLQDRSQDYGKSKKGIYIITYVYKDDFLSFPAV</sequence>
<evidence type="ECO:0000313" key="2">
    <source>
        <dbReference type="EMBL" id="KAK9708939.1"/>
    </source>
</evidence>
<dbReference type="Proteomes" id="UP001458880">
    <property type="component" value="Unassembled WGS sequence"/>
</dbReference>
<dbReference type="PANTHER" id="PTHR33332">
    <property type="entry name" value="REVERSE TRANSCRIPTASE DOMAIN-CONTAINING PROTEIN"/>
    <property type="match status" value="1"/>
</dbReference>
<dbReference type="InterPro" id="IPR043502">
    <property type="entry name" value="DNA/RNA_pol_sf"/>
</dbReference>
<evidence type="ECO:0000313" key="3">
    <source>
        <dbReference type="Proteomes" id="UP001458880"/>
    </source>
</evidence>
<dbReference type="InterPro" id="IPR000477">
    <property type="entry name" value="RT_dom"/>
</dbReference>
<gene>
    <name evidence="2" type="ORF">QE152_g26916</name>
</gene>
<name>A0AAW1JVF5_POPJA</name>
<keyword evidence="3" id="KW-1185">Reference proteome</keyword>
<dbReference type="SUPFAM" id="SSF56672">
    <property type="entry name" value="DNA/RNA polymerases"/>
    <property type="match status" value="1"/>
</dbReference>
<organism evidence="2 3">
    <name type="scientific">Popillia japonica</name>
    <name type="common">Japanese beetle</name>
    <dbReference type="NCBI Taxonomy" id="7064"/>
    <lineage>
        <taxon>Eukaryota</taxon>
        <taxon>Metazoa</taxon>
        <taxon>Ecdysozoa</taxon>
        <taxon>Arthropoda</taxon>
        <taxon>Hexapoda</taxon>
        <taxon>Insecta</taxon>
        <taxon>Pterygota</taxon>
        <taxon>Neoptera</taxon>
        <taxon>Endopterygota</taxon>
        <taxon>Coleoptera</taxon>
        <taxon>Polyphaga</taxon>
        <taxon>Scarabaeiformia</taxon>
        <taxon>Scarabaeidae</taxon>
        <taxon>Rutelinae</taxon>
        <taxon>Popillia</taxon>
    </lineage>
</organism>
<accession>A0AAW1JVF5</accession>
<feature type="domain" description="Reverse transcriptase" evidence="1">
    <location>
        <begin position="119"/>
        <end position="219"/>
    </location>
</feature>
<dbReference type="Pfam" id="PF00078">
    <property type="entry name" value="RVT_1"/>
    <property type="match status" value="1"/>
</dbReference>
<protein>
    <submittedName>
        <fullName evidence="2">Reverse transcriptase (RNA-dependent DNA polymerase)</fullName>
    </submittedName>
</protein>
<proteinExistence type="predicted"/>
<dbReference type="GO" id="GO:0003964">
    <property type="term" value="F:RNA-directed DNA polymerase activity"/>
    <property type="evidence" value="ECO:0007669"/>
    <property type="project" value="UniProtKB-KW"/>
</dbReference>
<reference evidence="2 3" key="1">
    <citation type="journal article" date="2024" name="BMC Genomics">
        <title>De novo assembly and annotation of Popillia japonica's genome with initial clues to its potential as an invasive pest.</title>
        <authorList>
            <person name="Cucini C."/>
            <person name="Boschi S."/>
            <person name="Funari R."/>
            <person name="Cardaioli E."/>
            <person name="Iannotti N."/>
            <person name="Marturano G."/>
            <person name="Paoli F."/>
            <person name="Bruttini M."/>
            <person name="Carapelli A."/>
            <person name="Frati F."/>
            <person name="Nardi F."/>
        </authorList>
    </citation>
    <scope>NUCLEOTIDE SEQUENCE [LARGE SCALE GENOMIC DNA]</scope>
    <source>
        <strain evidence="2">DMR45628</strain>
    </source>
</reference>
<comment type="caution">
    <text evidence="2">The sequence shown here is derived from an EMBL/GenBank/DDBJ whole genome shotgun (WGS) entry which is preliminary data.</text>
</comment>
<keyword evidence="2" id="KW-0695">RNA-directed DNA polymerase</keyword>
<keyword evidence="2" id="KW-0808">Transferase</keyword>
<keyword evidence="2" id="KW-0548">Nucleotidyltransferase</keyword>
<dbReference type="AlphaFoldDB" id="A0AAW1JVF5"/>
<evidence type="ECO:0000259" key="1">
    <source>
        <dbReference type="Pfam" id="PF00078"/>
    </source>
</evidence>
<dbReference type="EMBL" id="JASPKY010000319">
    <property type="protein sequence ID" value="KAK9708939.1"/>
    <property type="molecule type" value="Genomic_DNA"/>
</dbReference>